<dbReference type="EMBL" id="FQXM01000024">
    <property type="protein sequence ID" value="SHH95690.1"/>
    <property type="molecule type" value="Genomic_DNA"/>
</dbReference>
<dbReference type="InterPro" id="IPR025874">
    <property type="entry name" value="DZR"/>
</dbReference>
<evidence type="ECO:0000259" key="1">
    <source>
        <dbReference type="Pfam" id="PF12773"/>
    </source>
</evidence>
<evidence type="ECO:0000313" key="2">
    <source>
        <dbReference type="EMBL" id="SHH95690.1"/>
    </source>
</evidence>
<protein>
    <submittedName>
        <fullName evidence="2">Double zinc ribbon</fullName>
    </submittedName>
</protein>
<dbReference type="Proteomes" id="UP000184447">
    <property type="component" value="Unassembled WGS sequence"/>
</dbReference>
<proteinExistence type="predicted"/>
<accession>A0A1M5X765</accession>
<keyword evidence="3" id="KW-1185">Reference proteome</keyword>
<gene>
    <name evidence="2" type="ORF">SAMN02745207_03422</name>
</gene>
<sequence>MPKLWKSVDNEYVKCPYCGKMLKGTCSKCGKAVNPDWESCPYCSTNIDKSTSQYSEGF</sequence>
<reference evidence="2 3" key="1">
    <citation type="submission" date="2016-11" db="EMBL/GenBank/DDBJ databases">
        <authorList>
            <person name="Jaros S."/>
            <person name="Januszkiewicz K."/>
            <person name="Wedrychowicz H."/>
        </authorList>
    </citation>
    <scope>NUCLEOTIDE SEQUENCE [LARGE SCALE GENOMIC DNA]</scope>
    <source>
        <strain evidence="2 3">DSM 8605</strain>
    </source>
</reference>
<name>A0A1M5X765_9CLOT</name>
<dbReference type="Pfam" id="PF12773">
    <property type="entry name" value="DZR"/>
    <property type="match status" value="1"/>
</dbReference>
<organism evidence="2 3">
    <name type="scientific">Clostridium grantii DSM 8605</name>
    <dbReference type="NCBI Taxonomy" id="1121316"/>
    <lineage>
        <taxon>Bacteria</taxon>
        <taxon>Bacillati</taxon>
        <taxon>Bacillota</taxon>
        <taxon>Clostridia</taxon>
        <taxon>Eubacteriales</taxon>
        <taxon>Clostridiaceae</taxon>
        <taxon>Clostridium</taxon>
    </lineage>
</organism>
<dbReference type="AlphaFoldDB" id="A0A1M5X765"/>
<dbReference type="RefSeq" id="WP_200801495.1">
    <property type="nucleotide sequence ID" value="NZ_FQXM01000024.1"/>
</dbReference>
<evidence type="ECO:0000313" key="3">
    <source>
        <dbReference type="Proteomes" id="UP000184447"/>
    </source>
</evidence>
<dbReference type="STRING" id="1121316.SAMN02745207_03422"/>
<feature type="domain" description="DZANK-type" evidence="1">
    <location>
        <begin position="6"/>
        <end position="43"/>
    </location>
</feature>